<reference evidence="2" key="1">
    <citation type="submission" date="2024-04" db="EMBL/GenBank/DDBJ databases">
        <authorList>
            <consortium name="Molecular Ecology Group"/>
        </authorList>
    </citation>
    <scope>NUCLEOTIDE SEQUENCE</scope>
</reference>
<evidence type="ECO:0000313" key="2">
    <source>
        <dbReference type="EMBL" id="CAL1680871.1"/>
    </source>
</evidence>
<proteinExistence type="predicted"/>
<dbReference type="AlphaFoldDB" id="A0AAV2NKN6"/>
<sequence>MDELNDEVLEAFINGLPSNIITRMEHRRINTLDEAIEWAVKISKNLDAEKLRDRQHTQKFIPPVRSDIREVKPPETEQPKSILKNSYTTAPRPWIKPLVPGQPGPNSPDVCRYCKFPGHDITTCRKLAFRNTIQNAGNSESRPVASAARDTAQATAHPIDAQTEPIIIEG</sequence>
<feature type="region of interest" description="Disordered" evidence="1">
    <location>
        <begin position="150"/>
        <end position="170"/>
    </location>
</feature>
<gene>
    <name evidence="2" type="ORF">LPLAT_LOCUS6820</name>
</gene>
<evidence type="ECO:0000256" key="1">
    <source>
        <dbReference type="SAM" id="MobiDB-lite"/>
    </source>
</evidence>
<name>A0AAV2NKN6_9HYME</name>
<organism evidence="2 3">
    <name type="scientific">Lasius platythorax</name>
    <dbReference type="NCBI Taxonomy" id="488582"/>
    <lineage>
        <taxon>Eukaryota</taxon>
        <taxon>Metazoa</taxon>
        <taxon>Ecdysozoa</taxon>
        <taxon>Arthropoda</taxon>
        <taxon>Hexapoda</taxon>
        <taxon>Insecta</taxon>
        <taxon>Pterygota</taxon>
        <taxon>Neoptera</taxon>
        <taxon>Endopterygota</taxon>
        <taxon>Hymenoptera</taxon>
        <taxon>Apocrita</taxon>
        <taxon>Aculeata</taxon>
        <taxon>Formicoidea</taxon>
        <taxon>Formicidae</taxon>
        <taxon>Formicinae</taxon>
        <taxon>Lasius</taxon>
        <taxon>Lasius</taxon>
    </lineage>
</organism>
<dbReference type="EMBL" id="OZ034825">
    <property type="protein sequence ID" value="CAL1680871.1"/>
    <property type="molecule type" value="Genomic_DNA"/>
</dbReference>
<evidence type="ECO:0008006" key="4">
    <source>
        <dbReference type="Google" id="ProtNLM"/>
    </source>
</evidence>
<evidence type="ECO:0000313" key="3">
    <source>
        <dbReference type="Proteomes" id="UP001497644"/>
    </source>
</evidence>
<keyword evidence="3" id="KW-1185">Reference proteome</keyword>
<accession>A0AAV2NKN6</accession>
<protein>
    <recommendedName>
        <fullName evidence="4">Reverse transcriptase domain-containing protein</fullName>
    </recommendedName>
</protein>
<dbReference type="Proteomes" id="UP001497644">
    <property type="component" value="Chromosome 2"/>
</dbReference>